<protein>
    <submittedName>
        <fullName evidence="1">Uncharacterized protein</fullName>
    </submittedName>
</protein>
<proteinExistence type="predicted"/>
<name>A0A6B0UT44_IXORI</name>
<reference evidence="1" key="1">
    <citation type="submission" date="2019-12" db="EMBL/GenBank/DDBJ databases">
        <title>An insight into the sialome of adult female Ixodes ricinus ticks feeding for 6 days.</title>
        <authorList>
            <person name="Perner J."/>
            <person name="Ribeiro J.M.C."/>
        </authorList>
    </citation>
    <scope>NUCLEOTIDE SEQUENCE</scope>
    <source>
        <strain evidence="1">Semi-engorged</strain>
        <tissue evidence="1">Salivary glands</tissue>
    </source>
</reference>
<organism evidence="1">
    <name type="scientific">Ixodes ricinus</name>
    <name type="common">Common tick</name>
    <name type="synonym">Acarus ricinus</name>
    <dbReference type="NCBI Taxonomy" id="34613"/>
    <lineage>
        <taxon>Eukaryota</taxon>
        <taxon>Metazoa</taxon>
        <taxon>Ecdysozoa</taxon>
        <taxon>Arthropoda</taxon>
        <taxon>Chelicerata</taxon>
        <taxon>Arachnida</taxon>
        <taxon>Acari</taxon>
        <taxon>Parasitiformes</taxon>
        <taxon>Ixodida</taxon>
        <taxon>Ixodoidea</taxon>
        <taxon>Ixodidae</taxon>
        <taxon>Ixodinae</taxon>
        <taxon>Ixodes</taxon>
    </lineage>
</organism>
<sequence length="136" mass="15233">MRVLPGKSLCVGVEAACTCSALCLRALPWFSRQPPAPFLAVLPLRAASILFQLLHHVPLANRISFIFLKLLGVERSVKKNFSFFFFLCCTQTTLRSNIFIFNAKQRGSSQCFVAFHTVCGGTLLIERCSKCRLCSW</sequence>
<evidence type="ECO:0000313" key="1">
    <source>
        <dbReference type="EMBL" id="MXU92714.1"/>
    </source>
</evidence>
<dbReference type="EMBL" id="GIFC01010631">
    <property type="protein sequence ID" value="MXU92714.1"/>
    <property type="molecule type" value="Transcribed_RNA"/>
</dbReference>
<dbReference type="AlphaFoldDB" id="A0A6B0UT44"/>
<accession>A0A6B0UT44</accession>